<dbReference type="InterPro" id="IPR039116">
    <property type="entry name" value="CCDC93"/>
</dbReference>
<sequence>MEDSKSENSLGLIFDLLNSAGYVDATKSNVPSAEKLAGGLAWCIAALNPSDPRIGSVTGDVECIEEALELVGCPHPLKPSHIHHLDGEFIFPVIKWLVDRVQLKHEVGGNKATDSENPVGEDEHTRQQHKRDVEETEISTKMLSGDLDELKLRKVNVMNKLEDLRERISNKAADAAVQKLVMLLKSLRDLERQESHFLSYRDAKHSEIQAEISELEGKIENGCDSKILLDGLHHSFSESLRKLDSAKKELAAKMSDVIAIKRQIDDLPCQPEVVQYEQRLSELYALIQGRHRQTRKCYATYNALLEIKELMTKEASLLNSIISQFQEAFSSPDGRMKLIKSMEGIVKGGQQKLEKVQIGLQEEERNLDDVKKRYAAAVGSQKRCYSLMKAFQEEVAMKDKPACQIPTTEC</sequence>
<dbReference type="GO" id="GO:0006893">
    <property type="term" value="P:Golgi to plasma membrane transport"/>
    <property type="evidence" value="ECO:0007669"/>
    <property type="project" value="TreeGrafter"/>
</dbReference>
<evidence type="ECO:0008006" key="9">
    <source>
        <dbReference type="Google" id="ProtNLM"/>
    </source>
</evidence>
<reference evidence="7" key="1">
    <citation type="submission" date="2023-10" db="EMBL/GenBank/DDBJ databases">
        <title>Chromosome-level genome of the transformable northern wattle, Acacia crassicarpa.</title>
        <authorList>
            <person name="Massaro I."/>
            <person name="Sinha N.R."/>
            <person name="Poethig S."/>
            <person name="Leichty A.R."/>
        </authorList>
    </citation>
    <scope>NUCLEOTIDE SEQUENCE</scope>
    <source>
        <strain evidence="7">Acra3RX</strain>
        <tissue evidence="7">Leaf</tissue>
    </source>
</reference>
<dbReference type="Proteomes" id="UP001293593">
    <property type="component" value="Unassembled WGS sequence"/>
</dbReference>
<feature type="domain" description="CCDC93 N-terminal" evidence="6">
    <location>
        <begin position="5"/>
        <end position="102"/>
    </location>
</feature>
<protein>
    <recommendedName>
        <fullName evidence="9">Coiled-coil domain-containing protein 93</fullName>
    </recommendedName>
</protein>
<evidence type="ECO:0000259" key="6">
    <source>
        <dbReference type="Pfam" id="PF21673"/>
    </source>
</evidence>
<organism evidence="7 8">
    <name type="scientific">Acacia crassicarpa</name>
    <name type="common">northern wattle</name>
    <dbReference type="NCBI Taxonomy" id="499986"/>
    <lineage>
        <taxon>Eukaryota</taxon>
        <taxon>Viridiplantae</taxon>
        <taxon>Streptophyta</taxon>
        <taxon>Embryophyta</taxon>
        <taxon>Tracheophyta</taxon>
        <taxon>Spermatophyta</taxon>
        <taxon>Magnoliopsida</taxon>
        <taxon>eudicotyledons</taxon>
        <taxon>Gunneridae</taxon>
        <taxon>Pentapetalae</taxon>
        <taxon>rosids</taxon>
        <taxon>fabids</taxon>
        <taxon>Fabales</taxon>
        <taxon>Fabaceae</taxon>
        <taxon>Caesalpinioideae</taxon>
        <taxon>mimosoid clade</taxon>
        <taxon>Acacieae</taxon>
        <taxon>Acacia</taxon>
    </lineage>
</organism>
<evidence type="ECO:0000256" key="3">
    <source>
        <dbReference type="SAM" id="Coils"/>
    </source>
</evidence>
<dbReference type="Pfam" id="PF09762">
    <property type="entry name" value="CCDC93_CC"/>
    <property type="match status" value="1"/>
</dbReference>
<feature type="coiled-coil region" evidence="3">
    <location>
        <begin position="147"/>
        <end position="193"/>
    </location>
</feature>
<feature type="compositionally biased region" description="Basic and acidic residues" evidence="4">
    <location>
        <begin position="121"/>
        <end position="133"/>
    </location>
</feature>
<evidence type="ECO:0000256" key="1">
    <source>
        <dbReference type="ARBA" id="ARBA00007219"/>
    </source>
</evidence>
<proteinExistence type="inferred from homology"/>
<name>A0AAE1JWZ2_9FABA</name>
<gene>
    <name evidence="7" type="ORF">QN277_015173</name>
</gene>
<accession>A0AAE1JWZ2</accession>
<dbReference type="AlphaFoldDB" id="A0AAE1JWZ2"/>
<dbReference type="InterPro" id="IPR048747">
    <property type="entry name" value="CCDC93_N"/>
</dbReference>
<dbReference type="PANTHER" id="PTHR16441">
    <property type="entry name" value="FIDIPIDINE"/>
    <property type="match status" value="1"/>
</dbReference>
<comment type="caution">
    <text evidence="7">The sequence shown here is derived from an EMBL/GenBank/DDBJ whole genome shotgun (WGS) entry which is preliminary data.</text>
</comment>
<evidence type="ECO:0000313" key="8">
    <source>
        <dbReference type="Proteomes" id="UP001293593"/>
    </source>
</evidence>
<evidence type="ECO:0000313" key="7">
    <source>
        <dbReference type="EMBL" id="KAK4277128.1"/>
    </source>
</evidence>
<dbReference type="PANTHER" id="PTHR16441:SF0">
    <property type="entry name" value="COILED-COIL DOMAIN-CONTAINING PROTEIN 93"/>
    <property type="match status" value="1"/>
</dbReference>
<feature type="domain" description="CCDC93 coiled-coil" evidence="5">
    <location>
        <begin position="127"/>
        <end position="396"/>
    </location>
</feature>
<evidence type="ECO:0000256" key="4">
    <source>
        <dbReference type="SAM" id="MobiDB-lite"/>
    </source>
</evidence>
<comment type="similarity">
    <text evidence="1">Belongs to the CCDC93 family.</text>
</comment>
<dbReference type="Pfam" id="PF21673">
    <property type="entry name" value="CCDC93_N"/>
    <property type="match status" value="1"/>
</dbReference>
<evidence type="ECO:0000256" key="2">
    <source>
        <dbReference type="ARBA" id="ARBA00023054"/>
    </source>
</evidence>
<feature type="region of interest" description="Disordered" evidence="4">
    <location>
        <begin position="108"/>
        <end position="137"/>
    </location>
</feature>
<dbReference type="InterPro" id="IPR019159">
    <property type="entry name" value="CCDC93_CC"/>
</dbReference>
<evidence type="ECO:0000259" key="5">
    <source>
        <dbReference type="Pfam" id="PF09762"/>
    </source>
</evidence>
<keyword evidence="8" id="KW-1185">Reference proteome</keyword>
<dbReference type="EMBL" id="JAWXYG010000003">
    <property type="protein sequence ID" value="KAK4277128.1"/>
    <property type="molecule type" value="Genomic_DNA"/>
</dbReference>
<keyword evidence="2 3" id="KW-0175">Coiled coil</keyword>
<feature type="coiled-coil region" evidence="3">
    <location>
        <begin position="353"/>
        <end position="380"/>
    </location>
</feature>